<dbReference type="PANTHER" id="PTHR43400:SF10">
    <property type="entry name" value="3-OXOSTEROID 1-DEHYDROGENASE"/>
    <property type="match status" value="1"/>
</dbReference>
<dbReference type="SUPFAM" id="SSF51905">
    <property type="entry name" value="FAD/NAD(P)-binding domain"/>
    <property type="match status" value="1"/>
</dbReference>
<evidence type="ECO:0000313" key="11">
    <source>
        <dbReference type="EMBL" id="GKT05493.1"/>
    </source>
</evidence>
<dbReference type="SMART" id="SM00900">
    <property type="entry name" value="FMN_bind"/>
    <property type="match status" value="1"/>
</dbReference>
<keyword evidence="6" id="KW-0274">FAD</keyword>
<gene>
    <name evidence="11" type="ORF">JCM31185_07820</name>
</gene>
<evidence type="ECO:0000256" key="1">
    <source>
        <dbReference type="ARBA" id="ARBA00001917"/>
    </source>
</evidence>
<evidence type="ECO:0000256" key="8">
    <source>
        <dbReference type="ARBA" id="ARBA00049922"/>
    </source>
</evidence>
<dbReference type="InterPro" id="IPR007329">
    <property type="entry name" value="FMN-bd"/>
</dbReference>
<keyword evidence="12" id="KW-1185">Reference proteome</keyword>
<dbReference type="Gene3D" id="3.90.1010.20">
    <property type="match status" value="1"/>
</dbReference>
<dbReference type="Proteomes" id="UP001628078">
    <property type="component" value="Unassembled WGS sequence"/>
</dbReference>
<comment type="cofactor">
    <cofactor evidence="1">
        <name>FMN</name>
        <dbReference type="ChEBI" id="CHEBI:58210"/>
    </cofactor>
</comment>
<evidence type="ECO:0000256" key="3">
    <source>
        <dbReference type="ARBA" id="ARBA00013137"/>
    </source>
</evidence>
<dbReference type="Pfam" id="PF00890">
    <property type="entry name" value="FAD_binding_2"/>
    <property type="match status" value="1"/>
</dbReference>
<dbReference type="InterPro" id="IPR027477">
    <property type="entry name" value="Succ_DH/fumarate_Rdtase_cat_sf"/>
</dbReference>
<dbReference type="RefSeq" id="WP_407882783.1">
    <property type="nucleotide sequence ID" value="NZ_BQXO01000002.1"/>
</dbReference>
<evidence type="ECO:0000256" key="4">
    <source>
        <dbReference type="ARBA" id="ARBA00015872"/>
    </source>
</evidence>
<evidence type="ECO:0000313" key="12">
    <source>
        <dbReference type="Proteomes" id="UP001628078"/>
    </source>
</evidence>
<evidence type="ECO:0000256" key="9">
    <source>
        <dbReference type="SAM" id="MobiDB-lite"/>
    </source>
</evidence>
<feature type="compositionally biased region" description="Polar residues" evidence="9">
    <location>
        <begin position="489"/>
        <end position="509"/>
    </location>
</feature>
<accession>A0ABQ5JLX7</accession>
<dbReference type="InterPro" id="IPR003953">
    <property type="entry name" value="FAD-dep_OxRdtase_2_FAD-bd"/>
</dbReference>
<name>A0ABQ5JLX7_9LACO</name>
<comment type="caution">
    <text evidence="11">The sequence shown here is derived from an EMBL/GenBank/DDBJ whole genome shotgun (WGS) entry which is preliminary data.</text>
</comment>
<feature type="domain" description="FMN-binding" evidence="10">
    <location>
        <begin position="543"/>
        <end position="617"/>
    </location>
</feature>
<protein>
    <recommendedName>
        <fullName evidence="4">Urocanate reductase</fullName>
        <ecNumber evidence="3">1.3.99.33</ecNumber>
    </recommendedName>
</protein>
<keyword evidence="5" id="KW-0285">Flavoprotein</keyword>
<dbReference type="Gene3D" id="3.50.50.60">
    <property type="entry name" value="FAD/NAD(P)-binding domain"/>
    <property type="match status" value="1"/>
</dbReference>
<dbReference type="SUPFAM" id="SSF56425">
    <property type="entry name" value="Succinate dehydrogenase/fumarate reductase flavoprotein, catalytic domain"/>
    <property type="match status" value="1"/>
</dbReference>
<evidence type="ECO:0000256" key="7">
    <source>
        <dbReference type="ARBA" id="ARBA00023002"/>
    </source>
</evidence>
<comment type="cofactor">
    <cofactor evidence="2">
        <name>FAD</name>
        <dbReference type="ChEBI" id="CHEBI:57692"/>
    </cofactor>
</comment>
<dbReference type="InterPro" id="IPR036188">
    <property type="entry name" value="FAD/NAD-bd_sf"/>
</dbReference>
<proteinExistence type="predicted"/>
<evidence type="ECO:0000256" key="6">
    <source>
        <dbReference type="ARBA" id="ARBA00022827"/>
    </source>
</evidence>
<evidence type="ECO:0000259" key="10">
    <source>
        <dbReference type="SMART" id="SM00900"/>
    </source>
</evidence>
<dbReference type="EMBL" id="BQXO01000002">
    <property type="protein sequence ID" value="GKT05493.1"/>
    <property type="molecule type" value="Genomic_DNA"/>
</dbReference>
<dbReference type="PANTHER" id="PTHR43400">
    <property type="entry name" value="FUMARATE REDUCTASE"/>
    <property type="match status" value="1"/>
</dbReference>
<comment type="catalytic activity">
    <reaction evidence="8">
        <text>dihydrourocanate + A = urocanate + AH2</text>
        <dbReference type="Rhea" id="RHEA:36059"/>
        <dbReference type="ChEBI" id="CHEBI:13193"/>
        <dbReference type="ChEBI" id="CHEBI:17499"/>
        <dbReference type="ChEBI" id="CHEBI:27247"/>
        <dbReference type="ChEBI" id="CHEBI:72991"/>
        <dbReference type="EC" id="1.3.99.33"/>
    </reaction>
</comment>
<dbReference type="EC" id="1.3.99.33" evidence="3"/>
<dbReference type="InterPro" id="IPR050315">
    <property type="entry name" value="FAD-oxidoreductase_2"/>
</dbReference>
<reference evidence="11 12" key="1">
    <citation type="submission" date="2022-03" db="EMBL/GenBank/DDBJ databases">
        <title>Draft genome sequence of Furfurilactobacillus curtus JCM 31185.</title>
        <authorList>
            <person name="Suzuki S."/>
            <person name="Endo A."/>
            <person name="Kajikawa A."/>
        </authorList>
    </citation>
    <scope>NUCLEOTIDE SEQUENCE [LARGE SCALE GENOMIC DNA]</scope>
    <source>
        <strain evidence="11 12">JCM 31185</strain>
    </source>
</reference>
<feature type="region of interest" description="Disordered" evidence="9">
    <location>
        <begin position="484"/>
        <end position="509"/>
    </location>
</feature>
<dbReference type="Gene3D" id="3.90.700.10">
    <property type="entry name" value="Succinate dehydrogenase/fumarate reductase flavoprotein, catalytic domain"/>
    <property type="match status" value="1"/>
</dbReference>
<dbReference type="Pfam" id="PF04205">
    <property type="entry name" value="FMN_bind"/>
    <property type="match status" value="1"/>
</dbReference>
<sequence>MNEKFTSPTWDATYDVIVLGFGGAGATAARFAADADTKVLLTDAAPNGHEGGNTRYSAQLIGTGTDFNGLKQYYQALTAPMDLDESMIDTYVQGMVDIPDYVRRYLGVVPVSGVKDLAPVAPIPLEPAVHEYPEFPGVQSYDFTTVHKGLFDAALWQILRQKVLDRSDSIDVWLNSPAKHLIQDPESKVILGVSIERNGQTRYVQAKNGVVLAVGGFENDHQAIQDYLGADHLAVLGSLYNKGDGIRMAEEVGADMWHMHNYEALGFLHGLAFKPKDGERAQLLLNPGAAMYSGSVITVADDGSRYFKEDELNRHGHIYDHGMWRVPQTNVHPHLVFDQDQLADFKAAKALPYPAFLDDLITADSLTELATRIEADPTILSETVTDFNIAAQTARDVAFHRNPTTMRAFSQGPFYAVELTHDVLNTQGGPRRNAQAEILDANRQPIPHLYGAGELGGISANQYQGGGNLAECLIFGKIAGENAAKPKSDNVNTVESAETDATTGASQHSTTVATNDNDLITAQPDLDQIPLGPDQYLGISDNGIGGQIIVRITYKAGQLINVDIVSQSETSEVGGRAVKEMPDRIVSANTYEVDAVSGASVTSHAIKDAVKDAINKATNTVA</sequence>
<evidence type="ECO:0000256" key="2">
    <source>
        <dbReference type="ARBA" id="ARBA00001974"/>
    </source>
</evidence>
<evidence type="ECO:0000256" key="5">
    <source>
        <dbReference type="ARBA" id="ARBA00022630"/>
    </source>
</evidence>
<keyword evidence="7" id="KW-0560">Oxidoreductase</keyword>
<organism evidence="11 12">
    <name type="scientific">Furfurilactobacillus curtus</name>
    <dbReference type="NCBI Taxonomy" id="1746200"/>
    <lineage>
        <taxon>Bacteria</taxon>
        <taxon>Bacillati</taxon>
        <taxon>Bacillota</taxon>
        <taxon>Bacilli</taxon>
        <taxon>Lactobacillales</taxon>
        <taxon>Lactobacillaceae</taxon>
        <taxon>Furfurilactobacillus</taxon>
    </lineage>
</organism>